<evidence type="ECO:0000313" key="2">
    <source>
        <dbReference type="Proteomes" id="UP000324222"/>
    </source>
</evidence>
<reference evidence="1 2" key="1">
    <citation type="submission" date="2019-05" db="EMBL/GenBank/DDBJ databases">
        <title>Another draft genome of Portunus trituberculatus and its Hox gene families provides insights of decapod evolution.</title>
        <authorList>
            <person name="Jeong J.-H."/>
            <person name="Song I."/>
            <person name="Kim S."/>
            <person name="Choi T."/>
            <person name="Kim D."/>
            <person name="Ryu S."/>
            <person name="Kim W."/>
        </authorList>
    </citation>
    <scope>NUCLEOTIDE SEQUENCE [LARGE SCALE GENOMIC DNA]</scope>
    <source>
        <tissue evidence="1">Muscle</tissue>
    </source>
</reference>
<keyword evidence="2" id="KW-1185">Reference proteome</keyword>
<accession>A0A5B7I652</accession>
<dbReference type="OrthoDB" id="6369490at2759"/>
<sequence length="85" mass="9073">MLDGSVAKGYDSAKLDSTNTDTTTTVATIATPNNQHERLLGLQLFTASVITTSITVFFTNTQTTLRISYICSAAGLVPPERFCLG</sequence>
<dbReference type="Proteomes" id="UP000324222">
    <property type="component" value="Unassembled WGS sequence"/>
</dbReference>
<protein>
    <submittedName>
        <fullName evidence="1">Uncharacterized protein</fullName>
    </submittedName>
</protein>
<name>A0A5B7I652_PORTR</name>
<dbReference type="AlphaFoldDB" id="A0A5B7I652"/>
<evidence type="ECO:0000313" key="1">
    <source>
        <dbReference type="EMBL" id="MPC79222.1"/>
    </source>
</evidence>
<organism evidence="1 2">
    <name type="scientific">Portunus trituberculatus</name>
    <name type="common">Swimming crab</name>
    <name type="synonym">Neptunus trituberculatus</name>
    <dbReference type="NCBI Taxonomy" id="210409"/>
    <lineage>
        <taxon>Eukaryota</taxon>
        <taxon>Metazoa</taxon>
        <taxon>Ecdysozoa</taxon>
        <taxon>Arthropoda</taxon>
        <taxon>Crustacea</taxon>
        <taxon>Multicrustacea</taxon>
        <taxon>Malacostraca</taxon>
        <taxon>Eumalacostraca</taxon>
        <taxon>Eucarida</taxon>
        <taxon>Decapoda</taxon>
        <taxon>Pleocyemata</taxon>
        <taxon>Brachyura</taxon>
        <taxon>Eubrachyura</taxon>
        <taxon>Portunoidea</taxon>
        <taxon>Portunidae</taxon>
        <taxon>Portuninae</taxon>
        <taxon>Portunus</taxon>
    </lineage>
</organism>
<proteinExistence type="predicted"/>
<gene>
    <name evidence="1" type="ORF">E2C01_073738</name>
</gene>
<dbReference type="EMBL" id="VSRR010050559">
    <property type="protein sequence ID" value="MPC79222.1"/>
    <property type="molecule type" value="Genomic_DNA"/>
</dbReference>
<comment type="caution">
    <text evidence="1">The sequence shown here is derived from an EMBL/GenBank/DDBJ whole genome shotgun (WGS) entry which is preliminary data.</text>
</comment>